<reference evidence="2" key="1">
    <citation type="submission" date="2023-03" db="EMBL/GenBank/DDBJ databases">
        <title>Amycolatopsis taiwanensis NBRC 103393.</title>
        <authorList>
            <person name="Ichikawa N."/>
            <person name="Sato H."/>
            <person name="Tonouchi N."/>
        </authorList>
    </citation>
    <scope>NUCLEOTIDE SEQUENCE</scope>
    <source>
        <strain evidence="2">NBRC 103393</strain>
    </source>
</reference>
<proteinExistence type="predicted"/>
<evidence type="ECO:0000313" key="3">
    <source>
        <dbReference type="Proteomes" id="UP001165136"/>
    </source>
</evidence>
<name>A0A9W6VL01_9PSEU</name>
<dbReference type="EMBL" id="BSTI01000019">
    <property type="protein sequence ID" value="GLY70011.1"/>
    <property type="molecule type" value="Genomic_DNA"/>
</dbReference>
<dbReference type="Proteomes" id="UP001165136">
    <property type="component" value="Unassembled WGS sequence"/>
</dbReference>
<protein>
    <submittedName>
        <fullName evidence="2">Uncharacterized protein</fullName>
    </submittedName>
</protein>
<feature type="region of interest" description="Disordered" evidence="1">
    <location>
        <begin position="1"/>
        <end position="84"/>
    </location>
</feature>
<evidence type="ECO:0000313" key="2">
    <source>
        <dbReference type="EMBL" id="GLY70011.1"/>
    </source>
</evidence>
<feature type="compositionally biased region" description="Basic and acidic residues" evidence="1">
    <location>
        <begin position="39"/>
        <end position="59"/>
    </location>
</feature>
<accession>A0A9W6VL01</accession>
<sequence length="84" mass="9642">MRSAISPRPTARHPTHVDQYAKHFRQRNIDEQAGWEGNHGAEEVDERYPKEHATEHRQETAGSVAQPQTHMPPSVQDATYDRIT</sequence>
<feature type="compositionally biased region" description="Polar residues" evidence="1">
    <location>
        <begin position="60"/>
        <end position="71"/>
    </location>
</feature>
<organism evidence="2 3">
    <name type="scientific">Amycolatopsis taiwanensis</name>
    <dbReference type="NCBI Taxonomy" id="342230"/>
    <lineage>
        <taxon>Bacteria</taxon>
        <taxon>Bacillati</taxon>
        <taxon>Actinomycetota</taxon>
        <taxon>Actinomycetes</taxon>
        <taxon>Pseudonocardiales</taxon>
        <taxon>Pseudonocardiaceae</taxon>
        <taxon>Amycolatopsis</taxon>
    </lineage>
</organism>
<evidence type="ECO:0000256" key="1">
    <source>
        <dbReference type="SAM" id="MobiDB-lite"/>
    </source>
</evidence>
<comment type="caution">
    <text evidence="2">The sequence shown here is derived from an EMBL/GenBank/DDBJ whole genome shotgun (WGS) entry which is preliminary data.</text>
</comment>
<dbReference type="AlphaFoldDB" id="A0A9W6VL01"/>
<gene>
    <name evidence="2" type="ORF">Atai01_66300</name>
</gene>
<keyword evidence="3" id="KW-1185">Reference proteome</keyword>